<protein>
    <submittedName>
        <fullName evidence="1">Uncharacterized protein</fullName>
    </submittedName>
</protein>
<dbReference type="EMBL" id="BNAW01000026">
    <property type="protein sequence ID" value="GHG26509.1"/>
    <property type="molecule type" value="Genomic_DNA"/>
</dbReference>
<keyword evidence="2" id="KW-1185">Reference proteome</keyword>
<reference evidence="2" key="1">
    <citation type="journal article" date="2019" name="Int. J. Syst. Evol. Microbiol.">
        <title>The Global Catalogue of Microorganisms (GCM) 10K type strain sequencing project: providing services to taxonomists for standard genome sequencing and annotation.</title>
        <authorList>
            <consortium name="The Broad Institute Genomics Platform"/>
            <consortium name="The Broad Institute Genome Sequencing Center for Infectious Disease"/>
            <person name="Wu L."/>
            <person name="Ma J."/>
        </authorList>
    </citation>
    <scope>NUCLEOTIDE SEQUENCE [LARGE SCALE GENOMIC DNA]</scope>
    <source>
        <strain evidence="2">CGMCC 4.7680</strain>
    </source>
</reference>
<gene>
    <name evidence="1" type="ORF">GCM10017567_52200</name>
</gene>
<comment type="caution">
    <text evidence="1">The sequence shown here is derived from an EMBL/GenBank/DDBJ whole genome shotgun (WGS) entry which is preliminary data.</text>
</comment>
<evidence type="ECO:0000313" key="2">
    <source>
        <dbReference type="Proteomes" id="UP000649955"/>
    </source>
</evidence>
<dbReference type="Proteomes" id="UP000649955">
    <property type="component" value="Unassembled WGS sequence"/>
</dbReference>
<name>A0ABQ3KIF9_9PSEU</name>
<accession>A0ABQ3KIF9</accession>
<dbReference type="RefSeq" id="WP_229902917.1">
    <property type="nucleotide sequence ID" value="NZ_BNAW01000026.1"/>
</dbReference>
<organism evidence="1 2">
    <name type="scientific">Amycolatopsis bullii</name>
    <dbReference type="NCBI Taxonomy" id="941987"/>
    <lineage>
        <taxon>Bacteria</taxon>
        <taxon>Bacillati</taxon>
        <taxon>Actinomycetota</taxon>
        <taxon>Actinomycetes</taxon>
        <taxon>Pseudonocardiales</taxon>
        <taxon>Pseudonocardiaceae</taxon>
        <taxon>Amycolatopsis</taxon>
    </lineage>
</organism>
<sequence>MTDGLDDTWGRLILKGRQDLGDERRATGGSSGVPCSDFTVSTSGTVREAVRAIRKVFEDLHGEQFRYIPVLASIQPSQGAELRKQGYDRNFHGRLFGHFAPFWTPSSADTCVRADRSANIEAFPSVRCRTGGERPASSATSRRAWDFDVSDFTESIVAPGT</sequence>
<evidence type="ECO:0000313" key="1">
    <source>
        <dbReference type="EMBL" id="GHG26509.1"/>
    </source>
</evidence>
<proteinExistence type="predicted"/>